<name>A0ABR7TEY4_9LACT</name>
<evidence type="ECO:0008006" key="3">
    <source>
        <dbReference type="Google" id="ProtNLM"/>
    </source>
</evidence>
<dbReference type="PROSITE" id="PS51257">
    <property type="entry name" value="PROKAR_LIPOPROTEIN"/>
    <property type="match status" value="1"/>
</dbReference>
<dbReference type="Proteomes" id="UP000638836">
    <property type="component" value="Unassembled WGS sequence"/>
</dbReference>
<evidence type="ECO:0000313" key="2">
    <source>
        <dbReference type="Proteomes" id="UP000638836"/>
    </source>
</evidence>
<sequence length="136" mass="15905">MFNKKRKKLVMYMFLGIMLIFLTGCKGSKDIQGKWYAENSDGKQMIINVMDESITFSSEGTDDWTVSYKQTGTGFKNNISYKKIEFDDKIYSFVFPDKKDIDNAIILIPYDEDEATEGTIYWVLSKNDFPDYNKYK</sequence>
<keyword evidence="2" id="KW-1185">Reference proteome</keyword>
<protein>
    <recommendedName>
        <fullName evidence="3">Glycosyltransferase</fullName>
    </recommendedName>
</protein>
<dbReference type="RefSeq" id="WP_023176668.1">
    <property type="nucleotide sequence ID" value="NZ_JAMAYM010000005.1"/>
</dbReference>
<dbReference type="EMBL" id="WNJQ01000009">
    <property type="protein sequence ID" value="MBC9826013.1"/>
    <property type="molecule type" value="Genomic_DNA"/>
</dbReference>
<comment type="caution">
    <text evidence="1">The sequence shown here is derived from an EMBL/GenBank/DDBJ whole genome shotgun (WGS) entry which is preliminary data.</text>
</comment>
<gene>
    <name evidence="1" type="ORF">GLO26_09360</name>
</gene>
<proteinExistence type="predicted"/>
<accession>A0ABR7TEY4</accession>
<organism evidence="1 2">
    <name type="scientific">Carnobacterium inhibens</name>
    <dbReference type="NCBI Taxonomy" id="147709"/>
    <lineage>
        <taxon>Bacteria</taxon>
        <taxon>Bacillati</taxon>
        <taxon>Bacillota</taxon>
        <taxon>Bacilli</taxon>
        <taxon>Lactobacillales</taxon>
        <taxon>Carnobacteriaceae</taxon>
        <taxon>Carnobacterium</taxon>
    </lineage>
</organism>
<evidence type="ECO:0000313" key="1">
    <source>
        <dbReference type="EMBL" id="MBC9826013.1"/>
    </source>
</evidence>
<reference evidence="1 2" key="1">
    <citation type="journal article" date="2020" name="Microorganisms">
        <title>New Insight into Antimicrobial Compounds from Food and Marine-Sourced Carnobacterium Species through Phenotype and Genome Analyses.</title>
        <authorList>
            <person name="Begrem S."/>
            <person name="Ivaniuk F."/>
            <person name="Gigout-Chevalier F."/>
            <person name="Kolypczuk L."/>
            <person name="Bonnetot S."/>
            <person name="Leroi F."/>
            <person name="Grovel O."/>
            <person name="Delbarre-Ladrat C."/>
            <person name="Passerini D."/>
        </authorList>
    </citation>
    <scope>NUCLEOTIDE SEQUENCE [LARGE SCALE GENOMIC DNA]</scope>
    <source>
        <strain evidence="1 2">MIP2551</strain>
    </source>
</reference>